<evidence type="ECO:0000313" key="2">
    <source>
        <dbReference type="Proteomes" id="UP001642464"/>
    </source>
</evidence>
<dbReference type="EMBL" id="CAXAMM010025969">
    <property type="protein sequence ID" value="CAK9057949.1"/>
    <property type="molecule type" value="Genomic_DNA"/>
</dbReference>
<name>A0ABP0N4W2_9DINO</name>
<dbReference type="Proteomes" id="UP001642464">
    <property type="component" value="Unassembled WGS sequence"/>
</dbReference>
<protein>
    <submittedName>
        <fullName evidence="1">Uncharacterized protein</fullName>
    </submittedName>
</protein>
<accession>A0ABP0N4W2</accession>
<sequence length="85" mass="9393">MEKLYNKECAALRVAFEKLEAGQQVKSAPREIYDPLAYLEAAGFAQPDGEVVGVGEKGLHICSILKCRDLPFLGSLPSIRFDGWH</sequence>
<organism evidence="1 2">
    <name type="scientific">Durusdinium trenchii</name>
    <dbReference type="NCBI Taxonomy" id="1381693"/>
    <lineage>
        <taxon>Eukaryota</taxon>
        <taxon>Sar</taxon>
        <taxon>Alveolata</taxon>
        <taxon>Dinophyceae</taxon>
        <taxon>Suessiales</taxon>
        <taxon>Symbiodiniaceae</taxon>
        <taxon>Durusdinium</taxon>
    </lineage>
</organism>
<gene>
    <name evidence="1" type="ORF">SCF082_LOCUS30988</name>
</gene>
<proteinExistence type="predicted"/>
<keyword evidence="2" id="KW-1185">Reference proteome</keyword>
<reference evidence="1 2" key="1">
    <citation type="submission" date="2024-02" db="EMBL/GenBank/DDBJ databases">
        <authorList>
            <person name="Chen Y."/>
            <person name="Shah S."/>
            <person name="Dougan E. K."/>
            <person name="Thang M."/>
            <person name="Chan C."/>
        </authorList>
    </citation>
    <scope>NUCLEOTIDE SEQUENCE [LARGE SCALE GENOMIC DNA]</scope>
</reference>
<comment type="caution">
    <text evidence="1">The sequence shown here is derived from an EMBL/GenBank/DDBJ whole genome shotgun (WGS) entry which is preliminary data.</text>
</comment>
<evidence type="ECO:0000313" key="1">
    <source>
        <dbReference type="EMBL" id="CAK9057949.1"/>
    </source>
</evidence>